<dbReference type="Pfam" id="PF20231">
    <property type="entry name" value="DUF6589"/>
    <property type="match status" value="1"/>
</dbReference>
<dbReference type="EC" id="5.6.2.4" evidence="5"/>
<comment type="caution">
    <text evidence="9">The sequence shown here is derived from an EMBL/GenBank/DDBJ whole genome shotgun (WGS) entry which is preliminary data.</text>
</comment>
<dbReference type="GO" id="GO:0005737">
    <property type="term" value="C:cytoplasm"/>
    <property type="evidence" value="ECO:0007669"/>
    <property type="project" value="TreeGrafter"/>
</dbReference>
<evidence type="ECO:0000256" key="1">
    <source>
        <dbReference type="ARBA" id="ARBA00005446"/>
    </source>
</evidence>
<dbReference type="PROSITE" id="PS51194">
    <property type="entry name" value="HELICASE_CTER"/>
    <property type="match status" value="1"/>
</dbReference>
<feature type="compositionally biased region" description="Low complexity" evidence="6">
    <location>
        <begin position="1432"/>
        <end position="1441"/>
    </location>
</feature>
<feature type="domain" description="Helicase ATP-binding" evidence="7">
    <location>
        <begin position="805"/>
        <end position="980"/>
    </location>
</feature>
<dbReference type="GO" id="GO:0009378">
    <property type="term" value="F:four-way junction helicase activity"/>
    <property type="evidence" value="ECO:0007669"/>
    <property type="project" value="TreeGrafter"/>
</dbReference>
<evidence type="ECO:0000256" key="6">
    <source>
        <dbReference type="SAM" id="MobiDB-lite"/>
    </source>
</evidence>
<organism evidence="9 10">
    <name type="scientific">Paramarasmius palmivorus</name>
    <dbReference type="NCBI Taxonomy" id="297713"/>
    <lineage>
        <taxon>Eukaryota</taxon>
        <taxon>Fungi</taxon>
        <taxon>Dikarya</taxon>
        <taxon>Basidiomycota</taxon>
        <taxon>Agaricomycotina</taxon>
        <taxon>Agaricomycetes</taxon>
        <taxon>Agaricomycetidae</taxon>
        <taxon>Agaricales</taxon>
        <taxon>Marasmiineae</taxon>
        <taxon>Marasmiaceae</taxon>
        <taxon>Paramarasmius</taxon>
    </lineage>
</organism>
<evidence type="ECO:0000259" key="7">
    <source>
        <dbReference type="PROSITE" id="PS51192"/>
    </source>
</evidence>
<evidence type="ECO:0000313" key="9">
    <source>
        <dbReference type="EMBL" id="KAK7047080.1"/>
    </source>
</evidence>
<evidence type="ECO:0000256" key="4">
    <source>
        <dbReference type="ARBA" id="ARBA00034617"/>
    </source>
</evidence>
<evidence type="ECO:0000313" key="10">
    <source>
        <dbReference type="Proteomes" id="UP001383192"/>
    </source>
</evidence>
<feature type="region of interest" description="Disordered" evidence="6">
    <location>
        <begin position="1187"/>
        <end position="1232"/>
    </location>
</feature>
<feature type="domain" description="Helicase C-terminal" evidence="8">
    <location>
        <begin position="1006"/>
        <end position="1172"/>
    </location>
</feature>
<proteinExistence type="inferred from homology"/>
<evidence type="ECO:0000259" key="8">
    <source>
        <dbReference type="PROSITE" id="PS51194"/>
    </source>
</evidence>
<dbReference type="GO" id="GO:0000724">
    <property type="term" value="P:double-strand break repair via homologous recombination"/>
    <property type="evidence" value="ECO:0007669"/>
    <property type="project" value="TreeGrafter"/>
</dbReference>
<evidence type="ECO:0000256" key="3">
    <source>
        <dbReference type="ARBA" id="ARBA00022840"/>
    </source>
</evidence>
<feature type="compositionally biased region" description="Low complexity" evidence="6">
    <location>
        <begin position="1497"/>
        <end position="1508"/>
    </location>
</feature>
<dbReference type="Proteomes" id="UP001383192">
    <property type="component" value="Unassembled WGS sequence"/>
</dbReference>
<feature type="region of interest" description="Disordered" evidence="6">
    <location>
        <begin position="1255"/>
        <end position="1274"/>
    </location>
</feature>
<feature type="region of interest" description="Disordered" evidence="6">
    <location>
        <begin position="1318"/>
        <end position="1338"/>
    </location>
</feature>
<dbReference type="GO" id="GO:0003676">
    <property type="term" value="F:nucleic acid binding"/>
    <property type="evidence" value="ECO:0007669"/>
    <property type="project" value="InterPro"/>
</dbReference>
<feature type="compositionally biased region" description="Basic residues" evidence="6">
    <location>
        <begin position="1473"/>
        <end position="1483"/>
    </location>
</feature>
<sequence length="1568" mass="175606">MSSEFIQLSALTISDIIRYMDQHHHTSPGEFFLSLLDPNIFDKSNHSVPQFLVDILDSLVALEPTAASISAWAINHTIQILHLEVGRLTHASSGFQLDAKNAKRQDLEQLNIQTFSSQMQELGPNLWRVLAALLDSNDPDLSAHRDAQQRYKKRKKSKKDQEKVNRKEIEDGLDTRDIFNPRMEDWVVFDELTREKDRKAERRALMEIKQVVCISIIIQNANVKCNALQALIGLFLHTCSVSESTIEVVAHIGVSVSQTTIHNMVSNLSETHAEDLISLGRRLLVAFGFDNVDFFLEHTSPIVGDPTSSLLHLTSGTLFPLQHGITLGDLSCARELAVQSQQKASQFFSDFEIGCALRKEFPDPLLDSTGMNRRQRWYQWKFLHDLITLDSSFEKFSRDLQDPEDVLRIPLTRFEQLHAPLMDTPCSKPSECDEVLETLLRRCAHIGDPSDRTEESPGSIVDVDNMVFLIFGDLGVGEQIRSLIESRSIEGTPWRRREFVVYVLGLFHVKMACADAIWRIYLKSSDGVEDPMTLENLVRQIRPEETGKIKSNPGFRRMHEVIQHVGAVERLDCWRVLVKKHTKYNTLAEFAASDPSFEDLHNLAAILAKDYVCKIGDKPKNQRPSGCEDLPRDLTFENMLQRQQLFLLYEETTWAMNEGDIGRLEECLIPWMLVASSELSNLANTLPQAIFGGQFSNHKKEYIIKESALIGVYKNAKQQVEEMFRITHGTSRHSMRNLSGTFKKLQRYFEDKEAHEFIDGREAGFQTEDVINKGAGMEVATGQGATAEEDDPIVLEVDDFQILPAQALYEGCDVVSVERTGGGKTLSFWIPLCMSLEDGSNKMLTLVTPLTLLGKQMEVNLKEAGIPCVAVDSFNNTSKTYKDIASGKYSVIVISPELATHGSYPALLKDEKFNKRLLAIIFDEAHTISTWGKTFRDSYRTVGDLRYYIPDHVPFFAASATVTLAILEDIRGILHLRTSRTKYYIRSNDRPTISLGAFPLKHPIDSFRDLAFLIPDNYQIGHAPIPSFLVFFDNTKTTEDATRYLQSRLPTKMRERVKWFHATMTKAFREDTYNEFRREELIGLCVTDAFGMGLDLPNVEVVVQYRIPTASQSGSICAAAQRFGRAARGPNTRGMAILLYESAFSDFERVEAEKRADKKALASAVAAKRKADGDLPQSPRKRAACASLNNIPQTPVTPTTPGTPQSLTTPTHRSPATSPSPQRQQKTSPSVPARHFAIAKGIYNRSEAQRLAAYRATEKQKQNSPSRRKQAKSRTIDLGSAMDDFVNARTRGYCRRNILNTAFNTGRQESAFRHVNDATVSAPPRAPRKSSAKPHVASHQQECFRKELREWVCKTAEAAAGKEVISEFGVCIFMADVIFERIIDIFHLGKLTSSDSFDREVQWRADFKARYGANIVGIASKYAASFPTPTLPSLPSSTNSTASHASKEPVTAPGASSSRTPRQERCSACQGLGHRKNNKLKCPRHPENPANVLSAMTPRTPNPSTSTPIAIPRAAASPTPPPHSVNHRFIPYTAPAQYRSSPLATPRSSNNQNIPPANPIPHSNSHNT</sequence>
<dbReference type="PANTHER" id="PTHR13710:SF120">
    <property type="entry name" value="BIFUNCTIONAL 3'-5' EXONUCLEASE_ATP-DEPENDENT HELICASE WRN"/>
    <property type="match status" value="1"/>
</dbReference>
<dbReference type="SUPFAM" id="SSF52540">
    <property type="entry name" value="P-loop containing nucleoside triphosphate hydrolases"/>
    <property type="match status" value="1"/>
</dbReference>
<protein>
    <recommendedName>
        <fullName evidence="5">DNA 3'-5' helicase</fullName>
        <ecNumber evidence="5">5.6.2.4</ecNumber>
    </recommendedName>
</protein>
<dbReference type="SMART" id="SM00487">
    <property type="entry name" value="DEXDc"/>
    <property type="match status" value="1"/>
</dbReference>
<dbReference type="InterPro" id="IPR046496">
    <property type="entry name" value="DUF6589"/>
</dbReference>
<dbReference type="PANTHER" id="PTHR13710">
    <property type="entry name" value="DNA HELICASE RECQ FAMILY MEMBER"/>
    <property type="match status" value="1"/>
</dbReference>
<reference evidence="9 10" key="1">
    <citation type="submission" date="2024-01" db="EMBL/GenBank/DDBJ databases">
        <title>A draft genome for a cacao thread blight-causing isolate of Paramarasmius palmivorus.</title>
        <authorList>
            <person name="Baruah I.K."/>
            <person name="Bukari Y."/>
            <person name="Amoako-Attah I."/>
            <person name="Meinhardt L.W."/>
            <person name="Bailey B.A."/>
            <person name="Cohen S.P."/>
        </authorList>
    </citation>
    <scope>NUCLEOTIDE SEQUENCE [LARGE SCALE GENOMIC DNA]</scope>
    <source>
        <strain evidence="9 10">GH-12</strain>
    </source>
</reference>
<dbReference type="InterPro" id="IPR027417">
    <property type="entry name" value="P-loop_NTPase"/>
</dbReference>
<dbReference type="Pfam" id="PF00270">
    <property type="entry name" value="DEAD"/>
    <property type="match status" value="1"/>
</dbReference>
<feature type="compositionally biased region" description="Polar residues" evidence="6">
    <location>
        <begin position="1538"/>
        <end position="1549"/>
    </location>
</feature>
<dbReference type="PROSITE" id="PS51192">
    <property type="entry name" value="HELICASE_ATP_BIND_1"/>
    <property type="match status" value="1"/>
</dbReference>
<comment type="catalytic activity">
    <reaction evidence="4">
        <text>Couples ATP hydrolysis with the unwinding of duplex DNA by translocating in the 3'-5' direction.</text>
        <dbReference type="EC" id="5.6.2.4"/>
    </reaction>
</comment>
<keyword evidence="2" id="KW-0547">Nucleotide-binding</keyword>
<dbReference type="Gene3D" id="3.40.50.300">
    <property type="entry name" value="P-loop containing nucleotide triphosphate hydrolases"/>
    <property type="match status" value="2"/>
</dbReference>
<evidence type="ECO:0000256" key="5">
    <source>
        <dbReference type="ARBA" id="ARBA00034808"/>
    </source>
</evidence>
<evidence type="ECO:0000256" key="2">
    <source>
        <dbReference type="ARBA" id="ARBA00022741"/>
    </source>
</evidence>
<dbReference type="GO" id="GO:0005524">
    <property type="term" value="F:ATP binding"/>
    <property type="evidence" value="ECO:0007669"/>
    <property type="project" value="UniProtKB-KW"/>
</dbReference>
<feature type="region of interest" description="Disordered" evidence="6">
    <location>
        <begin position="1432"/>
        <end position="1568"/>
    </location>
</feature>
<comment type="similarity">
    <text evidence="1">Belongs to the helicase family. RecQ subfamily.</text>
</comment>
<feature type="compositionally biased region" description="Low complexity" evidence="6">
    <location>
        <begin position="1192"/>
        <end position="1204"/>
    </location>
</feature>
<dbReference type="GO" id="GO:0005634">
    <property type="term" value="C:nucleus"/>
    <property type="evidence" value="ECO:0007669"/>
    <property type="project" value="TreeGrafter"/>
</dbReference>
<keyword evidence="3" id="KW-0067">ATP-binding</keyword>
<dbReference type="InterPro" id="IPR011545">
    <property type="entry name" value="DEAD/DEAH_box_helicase_dom"/>
</dbReference>
<dbReference type="GO" id="GO:0005694">
    <property type="term" value="C:chromosome"/>
    <property type="evidence" value="ECO:0007669"/>
    <property type="project" value="TreeGrafter"/>
</dbReference>
<dbReference type="InterPro" id="IPR014001">
    <property type="entry name" value="Helicase_ATP-bd"/>
</dbReference>
<feature type="region of interest" description="Disordered" evidence="6">
    <location>
        <begin position="141"/>
        <end position="167"/>
    </location>
</feature>
<dbReference type="GO" id="GO:0043138">
    <property type="term" value="F:3'-5' DNA helicase activity"/>
    <property type="evidence" value="ECO:0007669"/>
    <property type="project" value="UniProtKB-EC"/>
</dbReference>
<gene>
    <name evidence="9" type="ORF">VNI00_006740</name>
</gene>
<dbReference type="Pfam" id="PF00271">
    <property type="entry name" value="Helicase_C"/>
    <property type="match status" value="1"/>
</dbReference>
<name>A0AAW0D6M5_9AGAR</name>
<dbReference type="EMBL" id="JAYKXP010000021">
    <property type="protein sequence ID" value="KAK7047080.1"/>
    <property type="molecule type" value="Genomic_DNA"/>
</dbReference>
<dbReference type="InterPro" id="IPR001650">
    <property type="entry name" value="Helicase_C-like"/>
</dbReference>
<keyword evidence="10" id="KW-1185">Reference proteome</keyword>
<accession>A0AAW0D6M5</accession>
<dbReference type="SMART" id="SM00490">
    <property type="entry name" value="HELICc"/>
    <property type="match status" value="1"/>
</dbReference>
<feature type="compositionally biased region" description="Polar residues" evidence="6">
    <location>
        <begin position="1205"/>
        <end position="1230"/>
    </location>
</feature>